<comment type="caution">
    <text evidence="1">The sequence shown here is derived from an EMBL/GenBank/DDBJ whole genome shotgun (WGS) entry which is preliminary data.</text>
</comment>
<evidence type="ECO:0000313" key="1">
    <source>
        <dbReference type="EMBL" id="MBU3067970.1"/>
    </source>
</evidence>
<gene>
    <name evidence="1" type="ORF">KO481_41465</name>
</gene>
<dbReference type="RefSeq" id="WP_215924051.1">
    <property type="nucleotide sequence ID" value="NZ_JAHKNI010000028.1"/>
</dbReference>
<organism evidence="1 2">
    <name type="scientific">Nocardia albiluteola</name>
    <dbReference type="NCBI Taxonomy" id="2842303"/>
    <lineage>
        <taxon>Bacteria</taxon>
        <taxon>Bacillati</taxon>
        <taxon>Actinomycetota</taxon>
        <taxon>Actinomycetes</taxon>
        <taxon>Mycobacteriales</taxon>
        <taxon>Nocardiaceae</taxon>
        <taxon>Nocardia</taxon>
    </lineage>
</organism>
<proteinExistence type="predicted"/>
<reference evidence="1 2" key="1">
    <citation type="submission" date="2021-06" db="EMBL/GenBank/DDBJ databases">
        <title>Actinomycetes sequencing.</title>
        <authorList>
            <person name="Shan Q."/>
        </authorList>
    </citation>
    <scope>NUCLEOTIDE SEQUENCE [LARGE SCALE GENOMIC DNA]</scope>
    <source>
        <strain evidence="1 2">NEAU-G5</strain>
    </source>
</reference>
<protein>
    <submittedName>
        <fullName evidence="1">Uncharacterized protein</fullName>
    </submittedName>
</protein>
<accession>A0ABS6BCF5</accession>
<evidence type="ECO:0000313" key="2">
    <source>
        <dbReference type="Proteomes" id="UP000733379"/>
    </source>
</evidence>
<sequence>MKETLHFTVEQHRVDYVFDRTWGHLRILVDDAPVVTDRMLFSLQYVKEFRFAVGGHPVVITKRRRRFLAGFHDSEYRVQVDGRPVDVSLVTVP</sequence>
<name>A0ABS6BCF5_9NOCA</name>
<keyword evidence="2" id="KW-1185">Reference proteome</keyword>
<dbReference type="Proteomes" id="UP000733379">
    <property type="component" value="Unassembled WGS sequence"/>
</dbReference>
<dbReference type="EMBL" id="JAHKNI010000028">
    <property type="protein sequence ID" value="MBU3067970.1"/>
    <property type="molecule type" value="Genomic_DNA"/>
</dbReference>